<proteinExistence type="inferred from homology"/>
<dbReference type="InterPro" id="IPR007757">
    <property type="entry name" value="MT-A70-like"/>
</dbReference>
<evidence type="ECO:0000256" key="1">
    <source>
        <dbReference type="PROSITE-ProRule" id="PRU00489"/>
    </source>
</evidence>
<reference evidence="2 3" key="1">
    <citation type="submission" date="2024-07" db="EMBL/GenBank/DDBJ databases">
        <title>Chromosome-level genome assembly of the water stick insect Ranatra chinensis (Heteroptera: Nepidae).</title>
        <authorList>
            <person name="Liu X."/>
        </authorList>
    </citation>
    <scope>NUCLEOTIDE SEQUENCE [LARGE SCALE GENOMIC DNA]</scope>
    <source>
        <strain evidence="2">Cailab_2021Rc</strain>
        <tissue evidence="2">Muscle</tissue>
    </source>
</reference>
<dbReference type="Proteomes" id="UP001558652">
    <property type="component" value="Unassembled WGS sequence"/>
</dbReference>
<dbReference type="PROSITE" id="PS00092">
    <property type="entry name" value="N6_MTASE"/>
    <property type="match status" value="1"/>
</dbReference>
<dbReference type="EMBL" id="JBFDAA010000010">
    <property type="protein sequence ID" value="KAL1124613.1"/>
    <property type="molecule type" value="Genomic_DNA"/>
</dbReference>
<dbReference type="PANTHER" id="PTHR12829:SF4">
    <property type="entry name" value="N(6)-ADENINE-SPECIFIC METHYLTRANSFERASE METTL4"/>
    <property type="match status" value="1"/>
</dbReference>
<dbReference type="InterPro" id="IPR002052">
    <property type="entry name" value="DNA_methylase_N6_adenine_CS"/>
</dbReference>
<dbReference type="AlphaFoldDB" id="A0ABD0YXQ6"/>
<evidence type="ECO:0000313" key="3">
    <source>
        <dbReference type="Proteomes" id="UP001558652"/>
    </source>
</evidence>
<protein>
    <recommendedName>
        <fullName evidence="4">Methyltransferase-like protein 4</fullName>
    </recommendedName>
</protein>
<comment type="caution">
    <text evidence="2">The sequence shown here is derived from an EMBL/GenBank/DDBJ whole genome shotgun (WGS) entry which is preliminary data.</text>
</comment>
<organism evidence="2 3">
    <name type="scientific">Ranatra chinensis</name>
    <dbReference type="NCBI Taxonomy" id="642074"/>
    <lineage>
        <taxon>Eukaryota</taxon>
        <taxon>Metazoa</taxon>
        <taxon>Ecdysozoa</taxon>
        <taxon>Arthropoda</taxon>
        <taxon>Hexapoda</taxon>
        <taxon>Insecta</taxon>
        <taxon>Pterygota</taxon>
        <taxon>Neoptera</taxon>
        <taxon>Paraneoptera</taxon>
        <taxon>Hemiptera</taxon>
        <taxon>Heteroptera</taxon>
        <taxon>Panheteroptera</taxon>
        <taxon>Nepomorpha</taxon>
        <taxon>Nepidae</taxon>
        <taxon>Ranatrinae</taxon>
        <taxon>Ranatra</taxon>
    </lineage>
</organism>
<dbReference type="SUPFAM" id="SSF53335">
    <property type="entry name" value="S-adenosyl-L-methionine-dependent methyltransferases"/>
    <property type="match status" value="1"/>
</dbReference>
<dbReference type="PANTHER" id="PTHR12829">
    <property type="entry name" value="N6-ADENOSINE-METHYLTRANSFERASE"/>
    <property type="match status" value="1"/>
</dbReference>
<comment type="similarity">
    <text evidence="1">Belongs to the MT-A70-like family.</text>
</comment>
<dbReference type="Pfam" id="PF05063">
    <property type="entry name" value="MT-A70"/>
    <property type="match status" value="1"/>
</dbReference>
<evidence type="ECO:0008006" key="4">
    <source>
        <dbReference type="Google" id="ProtNLM"/>
    </source>
</evidence>
<dbReference type="Gene3D" id="3.40.50.150">
    <property type="entry name" value="Vaccinia Virus protein VP39"/>
    <property type="match status" value="1"/>
</dbReference>
<evidence type="ECO:0000313" key="2">
    <source>
        <dbReference type="EMBL" id="KAL1124613.1"/>
    </source>
</evidence>
<accession>A0ABD0YXQ6</accession>
<gene>
    <name evidence="2" type="ORF">AAG570_001237</name>
</gene>
<dbReference type="InterPro" id="IPR029063">
    <property type="entry name" value="SAM-dependent_MTases_sf"/>
</dbReference>
<keyword evidence="3" id="KW-1185">Reference proteome</keyword>
<sequence length="368" mass="42238">MSVIYEHRDGWVLSHYNYIKNIYTDVRTASGIVDFTYPMELFNIGSPFVRDAQAKKIHESLVSEVSANNYAARTAKRKHVDTNHSDGLEERCASALVEGAKKLSIFCGVCTASETLLNNRMARAEAAKYHRTLSNSGPYCYGGNNDKQPVEAEFGHQFYVYPERCSFYQFPMERIIEKLDGKQFDLILLDPPWRNKFVKRKKLKNFQYNMMYNEELQNLPLGSLLKKSGMVIVWTTNSPNHIADVKEKLFPAWGVQYTATWFWIKVTKYGELICPLFEPNGKKPYERILIGSKADRNLKCPEEYKCIVSIPSAIHSHKPPLVEVLQPYIPDNADCLELFARYLLPGWTSFGDQVLSLQQSLLFNKGCK</sequence>
<dbReference type="PROSITE" id="PS51143">
    <property type="entry name" value="MT_A70"/>
    <property type="match status" value="1"/>
</dbReference>
<name>A0ABD0YXQ6_9HEMI</name>